<protein>
    <submittedName>
        <fullName evidence="2">Uncharacterized protein</fullName>
    </submittedName>
</protein>
<evidence type="ECO:0000313" key="3">
    <source>
        <dbReference type="Proteomes" id="UP000596099"/>
    </source>
</evidence>
<dbReference type="EMBL" id="AP024272">
    <property type="protein sequence ID" value="BCP67618.1"/>
    <property type="molecule type" value="Genomic_DNA"/>
</dbReference>
<evidence type="ECO:0000256" key="1">
    <source>
        <dbReference type="SAM" id="MobiDB-lite"/>
    </source>
</evidence>
<reference evidence="3" key="1">
    <citation type="submission" date="2021-01" db="EMBL/GenBank/DDBJ databases">
        <title>Complete Genome Sequence of Thermus thermophilus Strain HB5018, Isolated from Mine Onsen Hot Spring.</title>
        <authorList>
            <person name="Miyazaki K."/>
            <person name="Moriya T."/>
            <person name="Nemoto N."/>
            <person name="Oshima T."/>
            <person name="Yura K."/>
            <person name="Bessho Y."/>
        </authorList>
    </citation>
    <scope>NUCLEOTIDE SEQUENCE [LARGE SCALE GENOMIC DNA]</scope>
    <source>
        <strain evidence="3">HB5018</strain>
        <plasmid evidence="3">pHB5018c</plasmid>
    </source>
</reference>
<evidence type="ECO:0000313" key="2">
    <source>
        <dbReference type="EMBL" id="BCP67618.1"/>
    </source>
</evidence>
<geneLocation type="plasmid" evidence="2 3">
    <name>pHB5018c</name>
</geneLocation>
<keyword evidence="2" id="KW-0614">Plasmid</keyword>
<dbReference type="AlphaFoldDB" id="A0A7R7TGI8"/>
<name>A0A7R7TGI8_THETH</name>
<dbReference type="Proteomes" id="UP000596099">
    <property type="component" value="Plasmid pHB5018c"/>
</dbReference>
<proteinExistence type="predicted"/>
<sequence length="61" mass="6730">MEGPRKPHLGQAVRRKACNPLPEKEDLSSVRAVLAPGYTKEGTFTRAVGPYYGTAFPERNL</sequence>
<gene>
    <name evidence="2" type="ORF">TthHB5018_c25520</name>
</gene>
<organism evidence="2 3">
    <name type="scientific">Thermus thermophilus</name>
    <dbReference type="NCBI Taxonomy" id="274"/>
    <lineage>
        <taxon>Bacteria</taxon>
        <taxon>Thermotogati</taxon>
        <taxon>Deinococcota</taxon>
        <taxon>Deinococci</taxon>
        <taxon>Thermales</taxon>
        <taxon>Thermaceae</taxon>
        <taxon>Thermus</taxon>
    </lineage>
</organism>
<feature type="region of interest" description="Disordered" evidence="1">
    <location>
        <begin position="1"/>
        <end position="26"/>
    </location>
</feature>
<accession>A0A7R7TGI8</accession>